<dbReference type="AlphaFoldDB" id="A0A381ZTM9"/>
<organism evidence="1">
    <name type="scientific">marine metagenome</name>
    <dbReference type="NCBI Taxonomy" id="408172"/>
    <lineage>
        <taxon>unclassified sequences</taxon>
        <taxon>metagenomes</taxon>
        <taxon>ecological metagenomes</taxon>
    </lineage>
</organism>
<proteinExistence type="predicted"/>
<reference evidence="1" key="1">
    <citation type="submission" date="2018-05" db="EMBL/GenBank/DDBJ databases">
        <authorList>
            <person name="Lanie J.A."/>
            <person name="Ng W.-L."/>
            <person name="Kazmierczak K.M."/>
            <person name="Andrzejewski T.M."/>
            <person name="Davidsen T.M."/>
            <person name="Wayne K.J."/>
            <person name="Tettelin H."/>
            <person name="Glass J.I."/>
            <person name="Rusch D."/>
            <person name="Podicherti R."/>
            <person name="Tsui H.-C.T."/>
            <person name="Winkler M.E."/>
        </authorList>
    </citation>
    <scope>NUCLEOTIDE SEQUENCE</scope>
</reference>
<sequence>MFNAETTTATLTLPKFVEVVKNNLMDLSKSSND</sequence>
<dbReference type="EMBL" id="UINC01022610">
    <property type="protein sequence ID" value="SVA92590.1"/>
    <property type="molecule type" value="Genomic_DNA"/>
</dbReference>
<name>A0A381ZTM9_9ZZZZ</name>
<gene>
    <name evidence="1" type="ORF">METZ01_LOCUS145444</name>
</gene>
<evidence type="ECO:0000313" key="1">
    <source>
        <dbReference type="EMBL" id="SVA92590.1"/>
    </source>
</evidence>
<accession>A0A381ZTM9</accession>
<protein>
    <submittedName>
        <fullName evidence="1">Uncharacterized protein</fullName>
    </submittedName>
</protein>